<name>A0A151K263_9HYME</name>
<evidence type="ECO:0000313" key="1">
    <source>
        <dbReference type="EMBL" id="KYN50162.1"/>
    </source>
</evidence>
<accession>A0A151K263</accession>
<proteinExistence type="predicted"/>
<reference evidence="1 2" key="1">
    <citation type="submission" date="2016-03" db="EMBL/GenBank/DDBJ databases">
        <title>Cyphomyrmex costatus WGS genome.</title>
        <authorList>
            <person name="Nygaard S."/>
            <person name="Hu H."/>
            <person name="Boomsma J."/>
            <person name="Zhang G."/>
        </authorList>
    </citation>
    <scope>NUCLEOTIDE SEQUENCE [LARGE SCALE GENOMIC DNA]</scope>
    <source>
        <strain evidence="1">MS0001</strain>
        <tissue evidence="1">Whole body</tissue>
    </source>
</reference>
<protein>
    <submittedName>
        <fullName evidence="1">Uncharacterized protein</fullName>
    </submittedName>
</protein>
<sequence length="307" mass="36337">MWIYGIRLFLTDSTKEAKSSAFNYDIIQTFLSNASNGKMSQESEMAKRIFDDKQESMRKYREKLLETFASGSKYDEYINKIGRSDNKKRLSNCGDNYEQLNATECKNIIERRNSKTEYSNCEENYERSNADVNNDNKTESIKETKSGIVNDKDFIQTFLSNTFLGKMSQPDLTRMFEFYDNHDNNEILNNEQFNQKMLETLPSDSEYFEWKNKIAKKDTGKERRNCEANHEQLDSFKCKNKNVRRNSDKDCTSQEDKKSETDIRIYIDNKFHDMEKRLMERIDEMEASTNRKLNAILERLESRVNVQ</sequence>
<dbReference type="AlphaFoldDB" id="A0A151K263"/>
<dbReference type="EMBL" id="LKEX01009735">
    <property type="protein sequence ID" value="KYN50162.1"/>
    <property type="molecule type" value="Genomic_DNA"/>
</dbReference>
<dbReference type="Proteomes" id="UP000078542">
    <property type="component" value="Unassembled WGS sequence"/>
</dbReference>
<organism evidence="1 2">
    <name type="scientific">Cyphomyrmex costatus</name>
    <dbReference type="NCBI Taxonomy" id="456900"/>
    <lineage>
        <taxon>Eukaryota</taxon>
        <taxon>Metazoa</taxon>
        <taxon>Ecdysozoa</taxon>
        <taxon>Arthropoda</taxon>
        <taxon>Hexapoda</taxon>
        <taxon>Insecta</taxon>
        <taxon>Pterygota</taxon>
        <taxon>Neoptera</taxon>
        <taxon>Endopterygota</taxon>
        <taxon>Hymenoptera</taxon>
        <taxon>Apocrita</taxon>
        <taxon>Aculeata</taxon>
        <taxon>Formicoidea</taxon>
        <taxon>Formicidae</taxon>
        <taxon>Myrmicinae</taxon>
        <taxon>Cyphomyrmex</taxon>
    </lineage>
</organism>
<comment type="caution">
    <text evidence="1">The sequence shown here is derived from an EMBL/GenBank/DDBJ whole genome shotgun (WGS) entry which is preliminary data.</text>
</comment>
<keyword evidence="2" id="KW-1185">Reference proteome</keyword>
<evidence type="ECO:0000313" key="2">
    <source>
        <dbReference type="Proteomes" id="UP000078542"/>
    </source>
</evidence>
<gene>
    <name evidence="1" type="ORF">ALC62_00190</name>
</gene>